<keyword evidence="6" id="KW-0328">Glycosyltransferase</keyword>
<evidence type="ECO:0000256" key="5">
    <source>
        <dbReference type="SAM" id="Phobius"/>
    </source>
</evidence>
<feature type="transmembrane region" description="Helical" evidence="5">
    <location>
        <begin position="328"/>
        <end position="347"/>
    </location>
</feature>
<feature type="transmembrane region" description="Helical" evidence="5">
    <location>
        <begin position="262"/>
        <end position="282"/>
    </location>
</feature>
<dbReference type="Gene3D" id="1.25.40.10">
    <property type="entry name" value="Tetratricopeptide repeat domain"/>
    <property type="match status" value="4"/>
</dbReference>
<dbReference type="PANTHER" id="PTHR44227">
    <property type="match status" value="1"/>
</dbReference>
<organism evidence="6 7">
    <name type="scientific">Tenacibaculum platacis</name>
    <dbReference type="NCBI Taxonomy" id="3137852"/>
    <lineage>
        <taxon>Bacteria</taxon>
        <taxon>Pseudomonadati</taxon>
        <taxon>Bacteroidota</taxon>
        <taxon>Flavobacteriia</taxon>
        <taxon>Flavobacteriales</taxon>
        <taxon>Flavobacteriaceae</taxon>
        <taxon>Tenacibaculum</taxon>
    </lineage>
</organism>
<evidence type="ECO:0000313" key="7">
    <source>
        <dbReference type="Proteomes" id="UP001497416"/>
    </source>
</evidence>
<evidence type="ECO:0000256" key="4">
    <source>
        <dbReference type="SAM" id="Coils"/>
    </source>
</evidence>
<evidence type="ECO:0000313" key="6">
    <source>
        <dbReference type="EMBL" id="CAL2091224.1"/>
    </source>
</evidence>
<feature type="transmembrane region" description="Helical" evidence="5">
    <location>
        <begin position="180"/>
        <end position="206"/>
    </location>
</feature>
<accession>A0ABM9P425</accession>
<keyword evidence="5" id="KW-0472">Membrane</keyword>
<name>A0ABM9P425_9FLAO</name>
<dbReference type="EC" id="2.4.1.-" evidence="6"/>
<dbReference type="InterPro" id="IPR052346">
    <property type="entry name" value="O-mannosyl-transferase_TMTC"/>
</dbReference>
<keyword evidence="4" id="KW-0175">Coiled coil</keyword>
<dbReference type="Pfam" id="PF13181">
    <property type="entry name" value="TPR_8"/>
    <property type="match status" value="1"/>
</dbReference>
<dbReference type="RefSeq" id="WP_348713098.1">
    <property type="nucleotide sequence ID" value="NZ_CAXIXY010000006.1"/>
</dbReference>
<feature type="transmembrane region" description="Helical" evidence="5">
    <location>
        <begin position="154"/>
        <end position="173"/>
    </location>
</feature>
<evidence type="ECO:0000256" key="3">
    <source>
        <dbReference type="PROSITE-ProRule" id="PRU00339"/>
    </source>
</evidence>
<dbReference type="Pfam" id="PF13424">
    <property type="entry name" value="TPR_12"/>
    <property type="match status" value="1"/>
</dbReference>
<keyword evidence="1" id="KW-0677">Repeat</keyword>
<keyword evidence="5" id="KW-1133">Transmembrane helix</keyword>
<feature type="transmembrane region" description="Helical" evidence="5">
    <location>
        <begin position="127"/>
        <end position="148"/>
    </location>
</feature>
<proteinExistence type="predicted"/>
<feature type="transmembrane region" description="Helical" evidence="5">
    <location>
        <begin position="233"/>
        <end position="250"/>
    </location>
</feature>
<feature type="transmembrane region" description="Helical" evidence="5">
    <location>
        <begin position="359"/>
        <end position="379"/>
    </location>
</feature>
<feature type="repeat" description="TPR" evidence="3">
    <location>
        <begin position="715"/>
        <end position="748"/>
    </location>
</feature>
<dbReference type="Proteomes" id="UP001497416">
    <property type="component" value="Unassembled WGS sequence"/>
</dbReference>
<keyword evidence="7" id="KW-1185">Reference proteome</keyword>
<feature type="repeat" description="TPR" evidence="3">
    <location>
        <begin position="631"/>
        <end position="664"/>
    </location>
</feature>
<dbReference type="SUPFAM" id="SSF48452">
    <property type="entry name" value="TPR-like"/>
    <property type="match status" value="1"/>
</dbReference>
<evidence type="ECO:0000256" key="2">
    <source>
        <dbReference type="ARBA" id="ARBA00022803"/>
    </source>
</evidence>
<dbReference type="PROSITE" id="PS50005">
    <property type="entry name" value="TPR"/>
    <property type="match status" value="4"/>
</dbReference>
<feature type="transmembrane region" description="Helical" evidence="5">
    <location>
        <begin position="294"/>
        <end position="316"/>
    </location>
</feature>
<dbReference type="Pfam" id="PF00515">
    <property type="entry name" value="TPR_1"/>
    <property type="match status" value="2"/>
</dbReference>
<dbReference type="PROSITE" id="PS50293">
    <property type="entry name" value="TPR_REGION"/>
    <property type="match status" value="2"/>
</dbReference>
<evidence type="ECO:0000256" key="1">
    <source>
        <dbReference type="ARBA" id="ARBA00022737"/>
    </source>
</evidence>
<reference evidence="6 7" key="1">
    <citation type="submission" date="2024-05" db="EMBL/GenBank/DDBJ databases">
        <authorList>
            <person name="Duchaud E."/>
        </authorList>
    </citation>
    <scope>NUCLEOTIDE SEQUENCE [LARGE SCALE GENOMIC DNA]</scope>
    <source>
        <strain evidence="6">Ena-SAMPLE-TAB-13-05-2024-13:56:06:370-140302</strain>
    </source>
</reference>
<feature type="transmembrane region" description="Helical" evidence="5">
    <location>
        <begin position="96"/>
        <end position="115"/>
    </location>
</feature>
<dbReference type="SMART" id="SM00028">
    <property type="entry name" value="TPR"/>
    <property type="match status" value="5"/>
</dbReference>
<keyword evidence="2 3" id="KW-0802">TPR repeat</keyword>
<protein>
    <submittedName>
        <fullName evidence="6">Protein O-mannosyl-transferase</fullName>
        <ecNumber evidence="6">2.4.1.-</ecNumber>
    </submittedName>
</protein>
<dbReference type="GO" id="GO:0016757">
    <property type="term" value="F:glycosyltransferase activity"/>
    <property type="evidence" value="ECO:0007669"/>
    <property type="project" value="UniProtKB-KW"/>
</dbReference>
<keyword evidence="6" id="KW-0808">Transferase</keyword>
<dbReference type="PANTHER" id="PTHR44227:SF3">
    <property type="entry name" value="PROTEIN O-MANNOSYL-TRANSFERASE TMTC4"/>
    <property type="match status" value="1"/>
</dbReference>
<dbReference type="EMBL" id="CAXIXY010000006">
    <property type="protein sequence ID" value="CAL2091224.1"/>
    <property type="molecule type" value="Genomic_DNA"/>
</dbReference>
<keyword evidence="5" id="KW-0812">Transmembrane</keyword>
<gene>
    <name evidence="6" type="ORF">T190607A01A_40170</name>
</gene>
<comment type="caution">
    <text evidence="6">The sequence shown here is derived from an EMBL/GenBank/DDBJ whole genome shotgun (WGS) entry which is preliminary data.</text>
</comment>
<feature type="repeat" description="TPR" evidence="3">
    <location>
        <begin position="433"/>
        <end position="466"/>
    </location>
</feature>
<dbReference type="InterPro" id="IPR011990">
    <property type="entry name" value="TPR-like_helical_dom_sf"/>
</dbReference>
<dbReference type="InterPro" id="IPR019734">
    <property type="entry name" value="TPR_rpt"/>
</dbReference>
<feature type="coiled-coil region" evidence="4">
    <location>
        <begin position="567"/>
        <end position="594"/>
    </location>
</feature>
<feature type="repeat" description="TPR" evidence="3">
    <location>
        <begin position="597"/>
        <end position="630"/>
    </location>
</feature>
<sequence>MTSKNLRFIGLSLFTIVTLAIVYSGHFDNGFYFDDKHTIVNNNSIKTIEIVDFFTDSKTFSSLPGNQTYRPLTTLENATDYVIGGGLNPKVFHSHIFTIYIFLGIAIYFLALLLLRRNQSSNYNQYIALLISAMFCFLCANTQTVNYIIQRAEITAALFVVLGLIFYIHDGFLRKTYLYLIFPFIGFFAKEMAFIFPFLLFVYILILEEKVYIFNLKSSENIKGILNTIKKTVPAFAVMFLFYFLVYKPAVANNYVTANSSAFNYFITQPMAIAHYMVSYFFPYNLSLDSDWTAYGSIADYRVILGFLIHFVILFFTLKVSHKKNLRLFTFGILWFYVALIPSSSIIALSEVMNDHRAFLAYIGLTIAFVTLLHNMYVTLKNRYDAKRIKLLAYIFLFTFFSGNIYGIIQRNKVWDNAHTLWKDTTIKSPNNGRALMNYGVVLMREARYNEAEKYFKKALKLIPKYHYLHINLSIIENQKGNTSEAEAYLKQAENLKPDYMTLYFYANFLKKNNRIEEAEEKLLKSIQLSNSYPNSLNLLQDIYKETGRNNELKKLANFILTKDPKNRKAIQNLNSVKNESENLEKILNQIKTNPTPENYLSLSLFYYRAKNYEESKNASLKAIELNPNYADAFNNLGISCFMLNDYNAAVTAYEKAIKINPNYELAINNLANAKKSKSKMRDYHINQSLLFYNKGLFLECINSAKKSIEIEPTSNAYNNICTAYNRLEDYQKAIAACEKAIQLNKNNKLAKGNLTFAKNKLKN</sequence>
<feature type="transmembrane region" description="Helical" evidence="5">
    <location>
        <begin position="391"/>
        <end position="409"/>
    </location>
</feature>